<proteinExistence type="predicted"/>
<gene>
    <name evidence="6" type="ORF">R5A26_11520</name>
</gene>
<feature type="domain" description="Beta-ketoacyl-[acyl-carrier-protein] synthase III N-terminal" evidence="5">
    <location>
        <begin position="120"/>
        <end position="199"/>
    </location>
</feature>
<sequence length="373" mass="38753">MTFRLPSAAPLLRTPQTAVLEGIAGFVPPDAVPNHALPAAWDVDDAWVRRRTGIGERRRAAPGVTTGDLAVEAAGRALAVAGGPLVDAVIVATSTPDRPMPAMAPRLATRLGLGEIAAWDVSAACSGFVYGLAAAVGTLASGCADRVLLVAAEVYSTLLDPQDRSAGIVFGDGAAAVVLRRGERAELGGVLALDLGSDGSGDQLIQVAGGGAQERSRPGEFGPDDRYFRMRGREVFQHAVTRMTQSAHTVLKRADWAAEDVDRFCAHQANARILSAVGDRIPVPGERHVTNIARVGNTGAASIPLALADAAARGELRAGERLLLTAFGAGLTWGSAALVWPELPTVPHIDTIDTDAVAHHEPAADPALRTRIA</sequence>
<comment type="caution">
    <text evidence="6">The sequence shown here is derived from an EMBL/GenBank/DDBJ whole genome shotgun (WGS) entry which is preliminary data.</text>
</comment>
<dbReference type="PANTHER" id="PTHR34069:SF2">
    <property type="entry name" value="BETA-KETOACYL-[ACYL-CARRIER-PROTEIN] SYNTHASE III"/>
    <property type="match status" value="1"/>
</dbReference>
<evidence type="ECO:0000256" key="2">
    <source>
        <dbReference type="ARBA" id="ARBA00022679"/>
    </source>
</evidence>
<reference evidence="6 7" key="1">
    <citation type="submission" date="2023-10" db="EMBL/GenBank/DDBJ databases">
        <title>Characterization of rhizosphere-enriched actinobacteria from wheat plants lab-grown on chernevaya soil.</title>
        <authorList>
            <person name="Tikhonova E.N."/>
            <person name="Konopkin A."/>
            <person name="Kravchenko I.K."/>
        </authorList>
    </citation>
    <scope>NUCLEOTIDE SEQUENCE [LARGE SCALE GENOMIC DNA]</scope>
    <source>
        <strain evidence="6 7">RR29</strain>
    </source>
</reference>
<organism evidence="6 7">
    <name type="scientific">Streptomyces prunicolor</name>
    <dbReference type="NCBI Taxonomy" id="67348"/>
    <lineage>
        <taxon>Bacteria</taxon>
        <taxon>Bacillati</taxon>
        <taxon>Actinomycetota</taxon>
        <taxon>Actinomycetes</taxon>
        <taxon>Kitasatosporales</taxon>
        <taxon>Streptomycetaceae</taxon>
        <taxon>Streptomyces</taxon>
    </lineage>
</organism>
<keyword evidence="2 6" id="KW-0808">Transferase</keyword>
<dbReference type="PANTHER" id="PTHR34069">
    <property type="entry name" value="3-OXOACYL-[ACYL-CARRIER-PROTEIN] SYNTHASE 3"/>
    <property type="match status" value="1"/>
</dbReference>
<dbReference type="Proteomes" id="UP001187346">
    <property type="component" value="Unassembled WGS sequence"/>
</dbReference>
<dbReference type="SUPFAM" id="SSF53901">
    <property type="entry name" value="Thiolase-like"/>
    <property type="match status" value="1"/>
</dbReference>
<dbReference type="EMBL" id="JAWMAJ010000029">
    <property type="protein sequence ID" value="MDV7216579.1"/>
    <property type="molecule type" value="Genomic_DNA"/>
</dbReference>
<evidence type="ECO:0000256" key="1">
    <source>
        <dbReference type="ARBA" id="ARBA00022490"/>
    </source>
</evidence>
<dbReference type="InterPro" id="IPR013747">
    <property type="entry name" value="ACP_syn_III_C"/>
</dbReference>
<evidence type="ECO:0000313" key="6">
    <source>
        <dbReference type="EMBL" id="MDV7216579.1"/>
    </source>
</evidence>
<dbReference type="GO" id="GO:0033818">
    <property type="term" value="F:beta-ketoacyl-acyl-carrier-protein synthase III activity"/>
    <property type="evidence" value="ECO:0007669"/>
    <property type="project" value="UniProtKB-EC"/>
</dbReference>
<evidence type="ECO:0000259" key="4">
    <source>
        <dbReference type="Pfam" id="PF08541"/>
    </source>
</evidence>
<evidence type="ECO:0000259" key="5">
    <source>
        <dbReference type="Pfam" id="PF08545"/>
    </source>
</evidence>
<accession>A0ABU4F7K9</accession>
<dbReference type="InterPro" id="IPR016039">
    <property type="entry name" value="Thiolase-like"/>
</dbReference>
<dbReference type="RefSeq" id="WP_317771144.1">
    <property type="nucleotide sequence ID" value="NZ_JAWMAJ010000029.1"/>
</dbReference>
<dbReference type="InterPro" id="IPR013751">
    <property type="entry name" value="ACP_syn_III_N"/>
</dbReference>
<dbReference type="Gene3D" id="3.40.47.10">
    <property type="match status" value="1"/>
</dbReference>
<keyword evidence="1" id="KW-0963">Cytoplasm</keyword>
<evidence type="ECO:0000313" key="7">
    <source>
        <dbReference type="Proteomes" id="UP001187346"/>
    </source>
</evidence>
<dbReference type="Pfam" id="PF08541">
    <property type="entry name" value="ACP_syn_III_C"/>
    <property type="match status" value="1"/>
</dbReference>
<dbReference type="EC" id="2.3.1.180" evidence="6"/>
<dbReference type="CDD" id="cd00830">
    <property type="entry name" value="KAS_III"/>
    <property type="match status" value="1"/>
</dbReference>
<protein>
    <submittedName>
        <fullName evidence="6">Beta-ketoacyl-ACP synthase III</fullName>
        <ecNumber evidence="6">2.3.1.180</ecNumber>
    </submittedName>
</protein>
<evidence type="ECO:0000256" key="3">
    <source>
        <dbReference type="ARBA" id="ARBA00023315"/>
    </source>
</evidence>
<dbReference type="NCBIfam" id="NF006829">
    <property type="entry name" value="PRK09352.1"/>
    <property type="match status" value="1"/>
</dbReference>
<feature type="domain" description="Beta-ketoacyl-[acyl-carrier-protein] synthase III C-terminal" evidence="4">
    <location>
        <begin position="251"/>
        <end position="340"/>
    </location>
</feature>
<dbReference type="Pfam" id="PF08545">
    <property type="entry name" value="ACP_syn_III"/>
    <property type="match status" value="1"/>
</dbReference>
<keyword evidence="7" id="KW-1185">Reference proteome</keyword>
<keyword evidence="3 6" id="KW-0012">Acyltransferase</keyword>
<name>A0ABU4F7K9_9ACTN</name>